<dbReference type="GO" id="GO:0032259">
    <property type="term" value="P:methylation"/>
    <property type="evidence" value="ECO:0007669"/>
    <property type="project" value="UniProtKB-KW"/>
</dbReference>
<proteinExistence type="predicted"/>
<dbReference type="Gene3D" id="2.20.130.10">
    <property type="entry name" value="CAC2371-like domains"/>
    <property type="match status" value="1"/>
</dbReference>
<dbReference type="SUPFAM" id="SSF53335">
    <property type="entry name" value="S-adenosyl-L-methionine-dependent methyltransferases"/>
    <property type="match status" value="1"/>
</dbReference>
<evidence type="ECO:0000313" key="3">
    <source>
        <dbReference type="Proteomes" id="UP000238730"/>
    </source>
</evidence>
<accession>A0A2S7VMV4</accession>
<sequence length="250" mass="28495">MATTTSTALYTDLSSYYDLMCADINYQAQAECIRRLHQLFGNKGTRHLDLACGTGPHVRHFIDHGFQSAGLDINQPMLDLAKIRCPEADFVLQNMCEFKVDQPLDLITCFLYSIHYSDGLANLTRCIESAHAALKEDGIFCFNAVEKNLINNNYFVSHSVEHDDSRFTFSSGWYYQGEGEKQALKLSIEKTDMLNTEIWHDEHPMVAVSFVELQALLEPYFDVHMFENDYEKLIPWNGESGNAIVVCVKK</sequence>
<keyword evidence="2" id="KW-0489">Methyltransferase</keyword>
<dbReference type="InterPro" id="IPR029063">
    <property type="entry name" value="SAM-dependent_MTases_sf"/>
</dbReference>
<feature type="domain" description="Methyltransferase" evidence="1">
    <location>
        <begin position="48"/>
        <end position="138"/>
    </location>
</feature>
<name>A0A2S7VMV4_PHOAN</name>
<keyword evidence="2" id="KW-0808">Transferase</keyword>
<dbReference type="Pfam" id="PF13649">
    <property type="entry name" value="Methyltransf_25"/>
    <property type="match status" value="1"/>
</dbReference>
<dbReference type="EMBL" id="MSCJ01000003">
    <property type="protein sequence ID" value="PQJ62801.1"/>
    <property type="molecule type" value="Genomic_DNA"/>
</dbReference>
<evidence type="ECO:0000313" key="2">
    <source>
        <dbReference type="EMBL" id="PQJ62801.1"/>
    </source>
</evidence>
<dbReference type="Gene3D" id="3.40.50.150">
    <property type="entry name" value="Vaccinia Virus protein VP39"/>
    <property type="match status" value="1"/>
</dbReference>
<gene>
    <name evidence="2" type="ORF">BTO08_21565</name>
</gene>
<dbReference type="Proteomes" id="UP000238730">
    <property type="component" value="Unassembled WGS sequence"/>
</dbReference>
<comment type="caution">
    <text evidence="2">The sequence shown here is derived from an EMBL/GenBank/DDBJ whole genome shotgun (WGS) entry which is preliminary data.</text>
</comment>
<protein>
    <submittedName>
        <fullName evidence="2">SAM-dependent methyltransferase</fullName>
    </submittedName>
</protein>
<dbReference type="OrthoDB" id="5800887at2"/>
<dbReference type="InterPro" id="IPR041698">
    <property type="entry name" value="Methyltransf_25"/>
</dbReference>
<reference evidence="2 3" key="1">
    <citation type="submission" date="2016-12" db="EMBL/GenBank/DDBJ databases">
        <title>Diversity of luminous bacteria.</title>
        <authorList>
            <person name="Yoshizawa S."/>
            <person name="Kogure K."/>
        </authorList>
    </citation>
    <scope>NUCLEOTIDE SEQUENCE [LARGE SCALE GENOMIC DNA]</scope>
    <source>
        <strain evidence="2 3">LC1-200</strain>
    </source>
</reference>
<dbReference type="GO" id="GO:0008168">
    <property type="term" value="F:methyltransferase activity"/>
    <property type="evidence" value="ECO:0007669"/>
    <property type="project" value="UniProtKB-KW"/>
</dbReference>
<evidence type="ECO:0000259" key="1">
    <source>
        <dbReference type="Pfam" id="PF13649"/>
    </source>
</evidence>
<organism evidence="2 3">
    <name type="scientific">Photobacterium angustum</name>
    <dbReference type="NCBI Taxonomy" id="661"/>
    <lineage>
        <taxon>Bacteria</taxon>
        <taxon>Pseudomonadati</taxon>
        <taxon>Pseudomonadota</taxon>
        <taxon>Gammaproteobacteria</taxon>
        <taxon>Vibrionales</taxon>
        <taxon>Vibrionaceae</taxon>
        <taxon>Photobacterium</taxon>
    </lineage>
</organism>
<dbReference type="AlphaFoldDB" id="A0A2S7VMV4"/>
<dbReference type="CDD" id="cd02440">
    <property type="entry name" value="AdoMet_MTases"/>
    <property type="match status" value="1"/>
</dbReference>